<reference evidence="2" key="1">
    <citation type="journal article" date="2014" name="Front. Microbiol.">
        <title>High frequency of phylogenetically diverse reductive dehalogenase-homologous genes in deep subseafloor sedimentary metagenomes.</title>
        <authorList>
            <person name="Kawai M."/>
            <person name="Futagami T."/>
            <person name="Toyoda A."/>
            <person name="Takaki Y."/>
            <person name="Nishi S."/>
            <person name="Hori S."/>
            <person name="Arai W."/>
            <person name="Tsubouchi T."/>
            <person name="Morono Y."/>
            <person name="Uchiyama I."/>
            <person name="Ito T."/>
            <person name="Fujiyama A."/>
            <person name="Inagaki F."/>
            <person name="Takami H."/>
        </authorList>
    </citation>
    <scope>NUCLEOTIDE SEQUENCE</scope>
    <source>
        <strain evidence="2">Expedition CK06-06</strain>
    </source>
</reference>
<organism evidence="2">
    <name type="scientific">marine sediment metagenome</name>
    <dbReference type="NCBI Taxonomy" id="412755"/>
    <lineage>
        <taxon>unclassified sequences</taxon>
        <taxon>metagenomes</taxon>
        <taxon>ecological metagenomes</taxon>
    </lineage>
</organism>
<comment type="caution">
    <text evidence="2">The sequence shown here is derived from an EMBL/GenBank/DDBJ whole genome shotgun (WGS) entry which is preliminary data.</text>
</comment>
<feature type="non-terminal residue" evidence="2">
    <location>
        <position position="1"/>
    </location>
</feature>
<dbReference type="EMBL" id="BARU01034531">
    <property type="protein sequence ID" value="GAH64655.1"/>
    <property type="molecule type" value="Genomic_DNA"/>
</dbReference>
<dbReference type="AlphaFoldDB" id="X1I5S9"/>
<sequence>FEEHQLCILSIEANEKFDGISALGRDTSGNILAGALVTRQGVSGERQRLNLTHELGHSVLKIPSNINEEQAAFRFASAFLVPAERLKKEVGAKRSYVHISELLILKRQFGISLQALLRRMLDLGIISDSYYRRWCVYISKQGWKKQEPDELERETPQWLKRNLSRLVGEGAITQEEAERMLGASIDVKQPHVIVQRRAFLELPMEQRRKKLTEQAKLLAGYYEKEAEFLTTEDKINDY</sequence>
<dbReference type="PANTHER" id="PTHR43236:SF1">
    <property type="entry name" value="BLL7220 PROTEIN"/>
    <property type="match status" value="1"/>
</dbReference>
<feature type="domain" description="IrrE N-terminal-like" evidence="1">
    <location>
        <begin position="42"/>
        <end position="120"/>
    </location>
</feature>
<dbReference type="Pfam" id="PF06114">
    <property type="entry name" value="Peptidase_M78"/>
    <property type="match status" value="1"/>
</dbReference>
<evidence type="ECO:0000259" key="1">
    <source>
        <dbReference type="Pfam" id="PF06114"/>
    </source>
</evidence>
<proteinExistence type="predicted"/>
<gene>
    <name evidence="2" type="ORF">S03H2_54189</name>
</gene>
<dbReference type="PANTHER" id="PTHR43236">
    <property type="entry name" value="ANTITOXIN HIGA1"/>
    <property type="match status" value="1"/>
</dbReference>
<name>X1I5S9_9ZZZZ</name>
<dbReference type="InterPro" id="IPR010359">
    <property type="entry name" value="IrrE_HExxH"/>
</dbReference>
<accession>X1I5S9</accession>
<dbReference type="InterPro" id="IPR052345">
    <property type="entry name" value="Rad_response_metalloprotease"/>
</dbReference>
<protein>
    <recommendedName>
        <fullName evidence="1">IrrE N-terminal-like domain-containing protein</fullName>
    </recommendedName>
</protein>
<evidence type="ECO:0000313" key="2">
    <source>
        <dbReference type="EMBL" id="GAH64655.1"/>
    </source>
</evidence>